<comment type="caution">
    <text evidence="2">The sequence shown here is derived from an EMBL/GenBank/DDBJ whole genome shotgun (WGS) entry which is preliminary data.</text>
</comment>
<feature type="region of interest" description="Disordered" evidence="1">
    <location>
        <begin position="1"/>
        <end position="20"/>
    </location>
</feature>
<keyword evidence="3" id="KW-1185">Reference proteome</keyword>
<evidence type="ECO:0000313" key="3">
    <source>
        <dbReference type="Proteomes" id="UP000636709"/>
    </source>
</evidence>
<proteinExistence type="predicted"/>
<accession>A0A835BGW7</accession>
<gene>
    <name evidence="2" type="ORF">HU200_035915</name>
</gene>
<dbReference type="AlphaFoldDB" id="A0A835BGW7"/>
<name>A0A835BGW7_9POAL</name>
<feature type="region of interest" description="Disordered" evidence="1">
    <location>
        <begin position="34"/>
        <end position="61"/>
    </location>
</feature>
<dbReference type="Proteomes" id="UP000636709">
    <property type="component" value="Unassembled WGS sequence"/>
</dbReference>
<organism evidence="2 3">
    <name type="scientific">Digitaria exilis</name>
    <dbReference type="NCBI Taxonomy" id="1010633"/>
    <lineage>
        <taxon>Eukaryota</taxon>
        <taxon>Viridiplantae</taxon>
        <taxon>Streptophyta</taxon>
        <taxon>Embryophyta</taxon>
        <taxon>Tracheophyta</taxon>
        <taxon>Spermatophyta</taxon>
        <taxon>Magnoliopsida</taxon>
        <taxon>Liliopsida</taxon>
        <taxon>Poales</taxon>
        <taxon>Poaceae</taxon>
        <taxon>PACMAD clade</taxon>
        <taxon>Panicoideae</taxon>
        <taxon>Panicodae</taxon>
        <taxon>Paniceae</taxon>
        <taxon>Anthephorinae</taxon>
        <taxon>Digitaria</taxon>
    </lineage>
</organism>
<dbReference type="EMBL" id="JACEFO010001874">
    <property type="protein sequence ID" value="KAF8697324.1"/>
    <property type="molecule type" value="Genomic_DNA"/>
</dbReference>
<sequence length="133" mass="15198">MRSAWNPDANRLEPPQRAAPWITTRRRLELHRRAAALSSPDAPSPRTPRRRCLDPDPDACRRLESSSTRTAVWSLERSTQPTEIGFRSRLADMKAYGVPIKATPMYDEIPDYRYRLIDYVGDGIVLGWSFGTP</sequence>
<reference evidence="2" key="1">
    <citation type="submission" date="2020-07" db="EMBL/GenBank/DDBJ databases">
        <title>Genome sequence and genetic diversity analysis of an under-domesticated orphan crop, white fonio (Digitaria exilis).</title>
        <authorList>
            <person name="Bennetzen J.L."/>
            <person name="Chen S."/>
            <person name="Ma X."/>
            <person name="Wang X."/>
            <person name="Yssel A.E.J."/>
            <person name="Chaluvadi S.R."/>
            <person name="Johnson M."/>
            <person name="Gangashetty P."/>
            <person name="Hamidou F."/>
            <person name="Sanogo M.D."/>
            <person name="Zwaenepoel A."/>
            <person name="Wallace J."/>
            <person name="Van De Peer Y."/>
            <person name="Van Deynze A."/>
        </authorList>
    </citation>
    <scope>NUCLEOTIDE SEQUENCE</scope>
    <source>
        <tissue evidence="2">Leaves</tissue>
    </source>
</reference>
<evidence type="ECO:0000256" key="1">
    <source>
        <dbReference type="SAM" id="MobiDB-lite"/>
    </source>
</evidence>
<feature type="compositionally biased region" description="Basic and acidic residues" evidence="1">
    <location>
        <begin position="51"/>
        <end position="61"/>
    </location>
</feature>
<evidence type="ECO:0000313" key="2">
    <source>
        <dbReference type="EMBL" id="KAF8697324.1"/>
    </source>
</evidence>
<protein>
    <submittedName>
        <fullName evidence="2">Uncharacterized protein</fullName>
    </submittedName>
</protein>